<organism evidence="1 2">
    <name type="scientific">Streptomonospora nanhaiensis</name>
    <dbReference type="NCBI Taxonomy" id="1323731"/>
    <lineage>
        <taxon>Bacteria</taxon>
        <taxon>Bacillati</taxon>
        <taxon>Actinomycetota</taxon>
        <taxon>Actinomycetes</taxon>
        <taxon>Streptosporangiales</taxon>
        <taxon>Nocardiopsidaceae</taxon>
        <taxon>Streptomonospora</taxon>
    </lineage>
</organism>
<reference evidence="1 2" key="1">
    <citation type="submission" date="2020-07" db="EMBL/GenBank/DDBJ databases">
        <title>Sequencing the genomes of 1000 actinobacteria strains.</title>
        <authorList>
            <person name="Klenk H.-P."/>
        </authorList>
    </citation>
    <scope>NUCLEOTIDE SEQUENCE [LARGE SCALE GENOMIC DNA]</scope>
    <source>
        <strain evidence="1 2">DSM 45927</strain>
    </source>
</reference>
<gene>
    <name evidence="1" type="ORF">HNR12_003606</name>
</gene>
<protein>
    <submittedName>
        <fullName evidence="1">Uncharacterized protein</fullName>
    </submittedName>
</protein>
<sequence>MDATARSGELHRITDFSALVDLVRARDGLYLRYSHGPEADAHTQSRDYESGLDLPGLSCTVLDPEPWWTRPLEDWLARQVRKYADLGEAEEDRYAWILTGRVTARGPDHEPLLADVEPVARLDDAVVCRARDL</sequence>
<dbReference type="RefSeq" id="WP_179768701.1">
    <property type="nucleotide sequence ID" value="NZ_JACCFO010000001.1"/>
</dbReference>
<accession>A0A853BNW3</accession>
<evidence type="ECO:0000313" key="1">
    <source>
        <dbReference type="EMBL" id="NYI97329.1"/>
    </source>
</evidence>
<dbReference type="Pfam" id="PF19593">
    <property type="entry name" value="DUF6098"/>
    <property type="match status" value="1"/>
</dbReference>
<evidence type="ECO:0000313" key="2">
    <source>
        <dbReference type="Proteomes" id="UP000575985"/>
    </source>
</evidence>
<dbReference type="AlphaFoldDB" id="A0A853BNW3"/>
<dbReference type="EMBL" id="JACCFO010000001">
    <property type="protein sequence ID" value="NYI97329.1"/>
    <property type="molecule type" value="Genomic_DNA"/>
</dbReference>
<name>A0A853BNW3_9ACTN</name>
<comment type="caution">
    <text evidence="1">The sequence shown here is derived from an EMBL/GenBank/DDBJ whole genome shotgun (WGS) entry which is preliminary data.</text>
</comment>
<proteinExistence type="predicted"/>
<dbReference type="InterPro" id="IPR046080">
    <property type="entry name" value="DUF6098"/>
</dbReference>
<dbReference type="Proteomes" id="UP000575985">
    <property type="component" value="Unassembled WGS sequence"/>
</dbReference>
<keyword evidence="2" id="KW-1185">Reference proteome</keyword>